<organism evidence="1 2">
    <name type="scientific">Croceibacterium atlanticum</name>
    <dbReference type="NCBI Taxonomy" id="1267766"/>
    <lineage>
        <taxon>Bacteria</taxon>
        <taxon>Pseudomonadati</taxon>
        <taxon>Pseudomonadota</taxon>
        <taxon>Alphaproteobacteria</taxon>
        <taxon>Sphingomonadales</taxon>
        <taxon>Erythrobacteraceae</taxon>
        <taxon>Croceibacterium</taxon>
    </lineage>
</organism>
<dbReference type="PATRIC" id="fig|1267766.3.peg.3152"/>
<protein>
    <submittedName>
        <fullName evidence="1">4-cresol dehydrogenase [hydroxylating] cytochrome c subunit</fullName>
    </submittedName>
</protein>
<dbReference type="RefSeq" id="WP_053833628.1">
    <property type="nucleotide sequence ID" value="NZ_CP011452.2"/>
</dbReference>
<dbReference type="SUPFAM" id="SSF46626">
    <property type="entry name" value="Cytochrome c"/>
    <property type="match status" value="1"/>
</dbReference>
<evidence type="ECO:0000313" key="1">
    <source>
        <dbReference type="EMBL" id="AKH44128.1"/>
    </source>
</evidence>
<dbReference type="Pfam" id="PF13442">
    <property type="entry name" value="Cytochrome_CBB3"/>
    <property type="match status" value="1"/>
</dbReference>
<dbReference type="GO" id="GO:0020037">
    <property type="term" value="F:heme binding"/>
    <property type="evidence" value="ECO:0007669"/>
    <property type="project" value="InterPro"/>
</dbReference>
<reference evidence="1" key="1">
    <citation type="submission" date="2015-05" db="EMBL/GenBank/DDBJ databases">
        <title>The complete genome of Altererythrobacter atlanticus strain 26DY36.</title>
        <authorList>
            <person name="Wu Y.-H."/>
            <person name="Cheng H."/>
            <person name="Wu X.-W."/>
        </authorList>
    </citation>
    <scope>NUCLEOTIDE SEQUENCE [LARGE SCALE GENOMIC DNA]</scope>
    <source>
        <strain evidence="1">26DY36</strain>
    </source>
</reference>
<dbReference type="STRING" id="1267766.WYH_03109"/>
<sequence>MERPKYRLGAASAVCAAGILFFAQSGGSAAEPGSPASGERPPEFIYDRTCGYCHGHNVGPILKGRELPAESIEYFVRHGNGAMPAFKPTEITPSELAALARWISDAPADPQEKGR</sequence>
<dbReference type="OrthoDB" id="9757546at2"/>
<dbReference type="PROSITE" id="PS51007">
    <property type="entry name" value="CYTC"/>
    <property type="match status" value="1"/>
</dbReference>
<dbReference type="InterPro" id="IPR009056">
    <property type="entry name" value="Cyt_c-like_dom"/>
</dbReference>
<evidence type="ECO:0000313" key="2">
    <source>
        <dbReference type="Proteomes" id="UP000034392"/>
    </source>
</evidence>
<gene>
    <name evidence="1" type="primary">pchC_2</name>
    <name evidence="1" type="ORF">WYH_03109</name>
</gene>
<dbReference type="Proteomes" id="UP000034392">
    <property type="component" value="Chromosome"/>
</dbReference>
<proteinExistence type="predicted"/>
<dbReference type="KEGG" id="aay:WYH_03109"/>
<accession>A0A0F7KUT8</accession>
<dbReference type="GO" id="GO:0009055">
    <property type="term" value="F:electron transfer activity"/>
    <property type="evidence" value="ECO:0007669"/>
    <property type="project" value="InterPro"/>
</dbReference>
<dbReference type="Gene3D" id="1.10.760.10">
    <property type="entry name" value="Cytochrome c-like domain"/>
    <property type="match status" value="1"/>
</dbReference>
<dbReference type="InterPro" id="IPR036909">
    <property type="entry name" value="Cyt_c-like_dom_sf"/>
</dbReference>
<keyword evidence="2" id="KW-1185">Reference proteome</keyword>
<dbReference type="AlphaFoldDB" id="A0A0F7KUT8"/>
<name>A0A0F7KUT8_9SPHN</name>
<dbReference type="EMBL" id="CP011452">
    <property type="protein sequence ID" value="AKH44128.1"/>
    <property type="molecule type" value="Genomic_DNA"/>
</dbReference>